<gene>
    <name evidence="2" type="ORF">KUF71_002287</name>
</gene>
<evidence type="ECO:0000256" key="1">
    <source>
        <dbReference type="SAM" id="MobiDB-lite"/>
    </source>
</evidence>
<evidence type="ECO:0000313" key="3">
    <source>
        <dbReference type="Proteomes" id="UP001219518"/>
    </source>
</evidence>
<feature type="compositionally biased region" description="Polar residues" evidence="1">
    <location>
        <begin position="398"/>
        <end position="424"/>
    </location>
</feature>
<accession>A0AAE1HMF3</accession>
<keyword evidence="3" id="KW-1185">Reference proteome</keyword>
<proteinExistence type="predicted"/>
<name>A0AAE1HMF3_9NEOP</name>
<feature type="region of interest" description="Disordered" evidence="1">
    <location>
        <begin position="397"/>
        <end position="430"/>
    </location>
</feature>
<dbReference type="EMBL" id="JAHWGI010001155">
    <property type="protein sequence ID" value="KAK3923893.1"/>
    <property type="molecule type" value="Genomic_DNA"/>
</dbReference>
<protein>
    <submittedName>
        <fullName evidence="2">NAD kinase 2</fullName>
    </submittedName>
</protein>
<sequence length="430" mass="47436">MKDFLQKVRRIDILQHVSSVLGGKLEFPKDKRKSLVGLLTADKLSSQNLPSNENIHDLVVEARTDALETLRNLGVSPKISVTTIKSSILNCKIVDFDVENETASAPLVYDLVLDDDDIPLDILRAFPSPQTVEDLNVSRTSEESPFVPPTSSYVYLPKGPNDFVLVKKSTFCWMLSSEGVHLSSERIHRVREKIYTSFGGTLQQQAKKSLPPERKKEVEVGDWVLFKCNTFLVGQVLQFSYLSGSSNSQRAYTLLKAPVEPPAVNQSFLIESHRTRKMGVRDPSWPVEVAPHLLEGLVVAKVARTSGEGRGPNADCVQFARFPSHTSHSLTRTVMTVSSPAGRSVLDTAHTRSDEEMAVGCVVRRVSGTRWRPLAPCTNISSLAGLNCTTYAAMKSPPRSTSSWMSPSKTYIGTSKAPNETTTSKAKKLY</sequence>
<dbReference type="AlphaFoldDB" id="A0AAE1HMF3"/>
<keyword evidence="2" id="KW-0418">Kinase</keyword>
<reference evidence="2" key="1">
    <citation type="submission" date="2021-07" db="EMBL/GenBank/DDBJ databases">
        <authorList>
            <person name="Catto M.A."/>
            <person name="Jacobson A."/>
            <person name="Kennedy G."/>
            <person name="Labadie P."/>
            <person name="Hunt B.G."/>
            <person name="Srinivasan R."/>
        </authorList>
    </citation>
    <scope>NUCLEOTIDE SEQUENCE</scope>
    <source>
        <strain evidence="2">PL_HMW_Pooled</strain>
        <tissue evidence="2">Head</tissue>
    </source>
</reference>
<organism evidence="2 3">
    <name type="scientific">Frankliniella fusca</name>
    <dbReference type="NCBI Taxonomy" id="407009"/>
    <lineage>
        <taxon>Eukaryota</taxon>
        <taxon>Metazoa</taxon>
        <taxon>Ecdysozoa</taxon>
        <taxon>Arthropoda</taxon>
        <taxon>Hexapoda</taxon>
        <taxon>Insecta</taxon>
        <taxon>Pterygota</taxon>
        <taxon>Neoptera</taxon>
        <taxon>Paraneoptera</taxon>
        <taxon>Thysanoptera</taxon>
        <taxon>Terebrantia</taxon>
        <taxon>Thripoidea</taxon>
        <taxon>Thripidae</taxon>
        <taxon>Frankliniella</taxon>
    </lineage>
</organism>
<evidence type="ECO:0000313" key="2">
    <source>
        <dbReference type="EMBL" id="KAK3923893.1"/>
    </source>
</evidence>
<reference evidence="2" key="2">
    <citation type="journal article" date="2023" name="BMC Genomics">
        <title>Pest status, molecular evolution, and epigenetic factors derived from the genome assembly of Frankliniella fusca, a thysanopteran phytovirus vector.</title>
        <authorList>
            <person name="Catto M.A."/>
            <person name="Labadie P.E."/>
            <person name="Jacobson A.L."/>
            <person name="Kennedy G.G."/>
            <person name="Srinivasan R."/>
            <person name="Hunt B.G."/>
        </authorList>
    </citation>
    <scope>NUCLEOTIDE SEQUENCE</scope>
    <source>
        <strain evidence="2">PL_HMW_Pooled</strain>
    </source>
</reference>
<keyword evidence="2" id="KW-0808">Transferase</keyword>
<comment type="caution">
    <text evidence="2">The sequence shown here is derived from an EMBL/GenBank/DDBJ whole genome shotgun (WGS) entry which is preliminary data.</text>
</comment>
<dbReference type="Proteomes" id="UP001219518">
    <property type="component" value="Unassembled WGS sequence"/>
</dbReference>
<dbReference type="GO" id="GO:0016301">
    <property type="term" value="F:kinase activity"/>
    <property type="evidence" value="ECO:0007669"/>
    <property type="project" value="UniProtKB-KW"/>
</dbReference>